<evidence type="ECO:0000259" key="5">
    <source>
        <dbReference type="PROSITE" id="PS01180"/>
    </source>
</evidence>
<dbReference type="FunFam" id="2.60.120.290:FF:000013">
    <property type="entry name" value="Membrane frizzled-related protein"/>
    <property type="match status" value="1"/>
</dbReference>
<reference evidence="7" key="1">
    <citation type="submission" date="2025-08" db="UniProtKB">
        <authorList>
            <consortium name="RefSeq"/>
        </authorList>
    </citation>
    <scope>IDENTIFICATION</scope>
</reference>
<evidence type="ECO:0000256" key="1">
    <source>
        <dbReference type="ARBA" id="ARBA00022737"/>
    </source>
</evidence>
<dbReference type="InterPro" id="IPR035914">
    <property type="entry name" value="Sperma_CUB_dom_sf"/>
</dbReference>
<evidence type="ECO:0000256" key="4">
    <source>
        <dbReference type="SAM" id="Phobius"/>
    </source>
</evidence>
<accession>A0A9W3AY37</accession>
<dbReference type="SMART" id="SM00042">
    <property type="entry name" value="CUB"/>
    <property type="match status" value="2"/>
</dbReference>
<organism evidence="6 7">
    <name type="scientific">Biomphalaria glabrata</name>
    <name type="common">Bloodfluke planorb</name>
    <name type="synonym">Freshwater snail</name>
    <dbReference type="NCBI Taxonomy" id="6526"/>
    <lineage>
        <taxon>Eukaryota</taxon>
        <taxon>Metazoa</taxon>
        <taxon>Spiralia</taxon>
        <taxon>Lophotrochozoa</taxon>
        <taxon>Mollusca</taxon>
        <taxon>Gastropoda</taxon>
        <taxon>Heterobranchia</taxon>
        <taxon>Euthyneura</taxon>
        <taxon>Panpulmonata</taxon>
        <taxon>Hygrophila</taxon>
        <taxon>Lymnaeoidea</taxon>
        <taxon>Planorbidae</taxon>
        <taxon>Biomphalaria</taxon>
    </lineage>
</organism>
<feature type="domain" description="CUB" evidence="5">
    <location>
        <begin position="145"/>
        <end position="268"/>
    </location>
</feature>
<dbReference type="OMA" id="PTCWNFT"/>
<comment type="caution">
    <text evidence="3">Lacks conserved residue(s) required for the propagation of feature annotation.</text>
</comment>
<evidence type="ECO:0000256" key="2">
    <source>
        <dbReference type="ARBA" id="ARBA00023157"/>
    </source>
</evidence>
<dbReference type="SUPFAM" id="SSF49854">
    <property type="entry name" value="Spermadhesin, CUB domain"/>
    <property type="match status" value="2"/>
</dbReference>
<dbReference type="AlphaFoldDB" id="A0A9W3AY37"/>
<dbReference type="CDD" id="cd00041">
    <property type="entry name" value="CUB"/>
    <property type="match status" value="1"/>
</dbReference>
<dbReference type="PROSITE" id="PS01180">
    <property type="entry name" value="CUB"/>
    <property type="match status" value="2"/>
</dbReference>
<keyword evidence="4" id="KW-1133">Transmembrane helix</keyword>
<dbReference type="Gene3D" id="2.60.120.290">
    <property type="entry name" value="Spermadhesin, CUB domain"/>
    <property type="match status" value="2"/>
</dbReference>
<keyword evidence="1" id="KW-0677">Repeat</keyword>
<keyword evidence="6" id="KW-1185">Reference proteome</keyword>
<feature type="domain" description="CUB" evidence="5">
    <location>
        <begin position="10"/>
        <end position="125"/>
    </location>
</feature>
<keyword evidence="2" id="KW-1015">Disulfide bond</keyword>
<name>A0A9W3AY37_BIOGL</name>
<proteinExistence type="predicted"/>
<dbReference type="RefSeq" id="XP_055892123.1">
    <property type="nucleotide sequence ID" value="XM_056036148.1"/>
</dbReference>
<dbReference type="PANTHER" id="PTHR24251:SF28">
    <property type="entry name" value="NEUROPILIN AND TOLLOID-LIKE, ISOFORM B"/>
    <property type="match status" value="1"/>
</dbReference>
<keyword evidence="4" id="KW-0812">Transmembrane</keyword>
<evidence type="ECO:0000313" key="6">
    <source>
        <dbReference type="Proteomes" id="UP001165740"/>
    </source>
</evidence>
<gene>
    <name evidence="7" type="primary">LOC106053050</name>
</gene>
<evidence type="ECO:0000313" key="7">
    <source>
        <dbReference type="RefSeq" id="XP_055892123.1"/>
    </source>
</evidence>
<dbReference type="PANTHER" id="PTHR24251">
    <property type="entry name" value="OVOCHYMASE-RELATED"/>
    <property type="match status" value="1"/>
</dbReference>
<dbReference type="InterPro" id="IPR000859">
    <property type="entry name" value="CUB_dom"/>
</dbReference>
<protein>
    <submittedName>
        <fullName evidence="7">Neuropilin and tolloid-like protein 2 isoform X1</fullName>
    </submittedName>
</protein>
<feature type="transmembrane region" description="Helical" evidence="4">
    <location>
        <begin position="347"/>
        <end position="373"/>
    </location>
</feature>
<dbReference type="Proteomes" id="UP001165740">
    <property type="component" value="Chromosome 7"/>
</dbReference>
<evidence type="ECO:0000256" key="3">
    <source>
        <dbReference type="PROSITE-ProRule" id="PRU00059"/>
    </source>
</evidence>
<dbReference type="OrthoDB" id="9971251at2759"/>
<dbReference type="GeneID" id="106053050"/>
<dbReference type="Pfam" id="PF00431">
    <property type="entry name" value="CUB"/>
    <property type="match status" value="2"/>
</dbReference>
<keyword evidence="4" id="KW-0472">Membrane</keyword>
<sequence>MINDEIHPSCWNFTYGNWRIQEFYSPNFPGEYATDVDCVQYLQAPPGFKIQLHFDSIFAVEKSHECQFDYLEIRDGPFAYSPLIGRYCSLEFPPLVTSTGRYLWLRFKSDDVLQYTGFKAVYSYHKDNTQNDAAVVNKVESYPACYFHLRLGLDKSFDYFTTADLSGEEELELPKGAPVDCTWEIFTERGYSIYLNGQDIRLNHTKGCHRNNITVFDRTTLDKDIKVDVCKDNVDKFEYSSDSNRIFVRVYTESIKHKPSFRIKYLLTRKGQCNRESERKCGSHCVPLKHVCKVAELCKDVTETERCAVKTGFSDGPRKNIYGGNTEKKREEKLEAETKEGMGLSQLYVIILGAVGGFILTCVVVGLCIMCHLRKRGRGKRQDSNATAVAAAASHKSPQRNALEIAVCNSSNTSMSLSRQNEISGNRQGGLDRQHYVAFGRMNSPAPNNAMVDNSHRYSITDHHLQGPEGERIPDVMTESGNYKRFLTMEMTPDDIMIEQGVYPGTPTGVMGVTNLDHRMPDIYGNYHGNMWHPKDDNVYPYGSASLTRPTPFLGMSKTFSYTQPESKYEIKYLKTMKPVDNDALKEHQAA</sequence>